<sequence length="197" mass="21357">MTVLGPFCAWWHGDPLSLFSPLPGWEVIPDAADELLQSLTDSEASELQDRRRNGHRPYVALLNGKAVAYGWVATRTAEIGALGLSLVLSPGDRYLWDFFTHPDWRGRGIYPRLLRAVLGMEKDGERFWIGYDAPNVASARGIAKVGFQIVVQIVRLNNGSLALVPVGPPERAAAAARVLGLPVLDRPSDGCGTSGGR</sequence>
<dbReference type="CDD" id="cd04301">
    <property type="entry name" value="NAT_SF"/>
    <property type="match status" value="1"/>
</dbReference>
<dbReference type="PROSITE" id="PS51186">
    <property type="entry name" value="GNAT"/>
    <property type="match status" value="1"/>
</dbReference>
<dbReference type="InterPro" id="IPR000182">
    <property type="entry name" value="GNAT_dom"/>
</dbReference>
<name>A0A7C1G5P4_THERO</name>
<dbReference type="SUPFAM" id="SSF55729">
    <property type="entry name" value="Acyl-CoA N-acyltransferases (Nat)"/>
    <property type="match status" value="1"/>
</dbReference>
<gene>
    <name evidence="1" type="ORF">ENP47_01945</name>
</gene>
<dbReference type="Gene3D" id="3.40.630.30">
    <property type="match status" value="1"/>
</dbReference>
<reference evidence="1" key="1">
    <citation type="journal article" date="2020" name="mSystems">
        <title>Genome- and Community-Level Interaction Insights into Carbon Utilization and Element Cycling Functions of Hydrothermarchaeota in Hydrothermal Sediment.</title>
        <authorList>
            <person name="Zhou Z."/>
            <person name="Liu Y."/>
            <person name="Xu W."/>
            <person name="Pan J."/>
            <person name="Luo Z.H."/>
            <person name="Li M."/>
        </authorList>
    </citation>
    <scope>NUCLEOTIDE SEQUENCE [LARGE SCALE GENOMIC DNA]</scope>
    <source>
        <strain evidence="1">SpSt-222</strain>
    </source>
</reference>
<accession>A0A7C1G5P4</accession>
<dbReference type="Pfam" id="PF00583">
    <property type="entry name" value="Acetyltransf_1"/>
    <property type="match status" value="1"/>
</dbReference>
<comment type="caution">
    <text evidence="1">The sequence shown here is derived from an EMBL/GenBank/DDBJ whole genome shotgun (WGS) entry which is preliminary data.</text>
</comment>
<dbReference type="EMBL" id="DSJL01000003">
    <property type="protein sequence ID" value="HEF64360.1"/>
    <property type="molecule type" value="Genomic_DNA"/>
</dbReference>
<proteinExistence type="predicted"/>
<dbReference type="GO" id="GO:0016747">
    <property type="term" value="F:acyltransferase activity, transferring groups other than amino-acyl groups"/>
    <property type="evidence" value="ECO:0007669"/>
    <property type="project" value="InterPro"/>
</dbReference>
<dbReference type="AlphaFoldDB" id="A0A7C1G5P4"/>
<protein>
    <submittedName>
        <fullName evidence="1">GNAT family N-acetyltransferase</fullName>
    </submittedName>
</protein>
<organism evidence="1">
    <name type="scientific">Thermomicrobium roseum</name>
    <dbReference type="NCBI Taxonomy" id="500"/>
    <lineage>
        <taxon>Bacteria</taxon>
        <taxon>Pseudomonadati</taxon>
        <taxon>Thermomicrobiota</taxon>
        <taxon>Thermomicrobia</taxon>
        <taxon>Thermomicrobiales</taxon>
        <taxon>Thermomicrobiaceae</taxon>
        <taxon>Thermomicrobium</taxon>
    </lineage>
</organism>
<evidence type="ECO:0000313" key="1">
    <source>
        <dbReference type="EMBL" id="HEF64360.1"/>
    </source>
</evidence>
<keyword evidence="1" id="KW-0808">Transferase</keyword>
<dbReference type="InterPro" id="IPR016181">
    <property type="entry name" value="Acyl_CoA_acyltransferase"/>
</dbReference>